<dbReference type="EMBL" id="CM010631">
    <property type="protein sequence ID" value="RID67336.1"/>
    <property type="molecule type" value="Genomic_DNA"/>
</dbReference>
<protein>
    <submittedName>
        <fullName evidence="3">Uncharacterized protein</fullName>
    </submittedName>
</protein>
<sequence length="125" mass="13437">MVTWYLVSESALSHVRSTRDADSRSLGSVTYGMTIEMTSSAFQGVDLLSFLVSGSSIVVGLKIRLVSSSNGLKSRTVKGGGRDSSKQGHASEEESGRGINIRESLLCLFVVNIFFILFLGSQNNV</sequence>
<feature type="compositionally biased region" description="Basic and acidic residues" evidence="1">
    <location>
        <begin position="80"/>
        <end position="95"/>
    </location>
</feature>
<dbReference type="Proteomes" id="UP000264353">
    <property type="component" value="Chromosome A4"/>
</dbReference>
<keyword evidence="2" id="KW-0472">Membrane</keyword>
<name>A0A397ZWQ9_BRACM</name>
<proteinExistence type="predicted"/>
<gene>
    <name evidence="3" type="ORF">BRARA_D02420</name>
</gene>
<evidence type="ECO:0000313" key="4">
    <source>
        <dbReference type="Proteomes" id="UP000264353"/>
    </source>
</evidence>
<feature type="transmembrane region" description="Helical" evidence="2">
    <location>
        <begin position="105"/>
        <end position="122"/>
    </location>
</feature>
<evidence type="ECO:0000313" key="3">
    <source>
        <dbReference type="EMBL" id="RID67336.1"/>
    </source>
</evidence>
<accession>A0A397ZWQ9</accession>
<evidence type="ECO:0000256" key="1">
    <source>
        <dbReference type="SAM" id="MobiDB-lite"/>
    </source>
</evidence>
<organism evidence="3 4">
    <name type="scientific">Brassica campestris</name>
    <name type="common">Field mustard</name>
    <dbReference type="NCBI Taxonomy" id="3711"/>
    <lineage>
        <taxon>Eukaryota</taxon>
        <taxon>Viridiplantae</taxon>
        <taxon>Streptophyta</taxon>
        <taxon>Embryophyta</taxon>
        <taxon>Tracheophyta</taxon>
        <taxon>Spermatophyta</taxon>
        <taxon>Magnoliopsida</taxon>
        <taxon>eudicotyledons</taxon>
        <taxon>Gunneridae</taxon>
        <taxon>Pentapetalae</taxon>
        <taxon>rosids</taxon>
        <taxon>malvids</taxon>
        <taxon>Brassicales</taxon>
        <taxon>Brassicaceae</taxon>
        <taxon>Brassiceae</taxon>
        <taxon>Brassica</taxon>
    </lineage>
</organism>
<dbReference type="AlphaFoldDB" id="A0A397ZWQ9"/>
<evidence type="ECO:0000256" key="2">
    <source>
        <dbReference type="SAM" id="Phobius"/>
    </source>
</evidence>
<keyword evidence="2" id="KW-1133">Transmembrane helix</keyword>
<reference evidence="3 4" key="1">
    <citation type="submission" date="2018-06" db="EMBL/GenBank/DDBJ databases">
        <title>WGS assembly of Brassica rapa FPsc.</title>
        <authorList>
            <person name="Bowman J."/>
            <person name="Kohchi T."/>
            <person name="Yamato K."/>
            <person name="Jenkins J."/>
            <person name="Shu S."/>
            <person name="Ishizaki K."/>
            <person name="Yamaoka S."/>
            <person name="Nishihama R."/>
            <person name="Nakamura Y."/>
            <person name="Berger F."/>
            <person name="Adam C."/>
            <person name="Aki S."/>
            <person name="Althoff F."/>
            <person name="Araki T."/>
            <person name="Arteaga-Vazquez M."/>
            <person name="Balasubrmanian S."/>
            <person name="Bauer D."/>
            <person name="Boehm C."/>
            <person name="Briginshaw L."/>
            <person name="Caballero-Perez J."/>
            <person name="Catarino B."/>
            <person name="Chen F."/>
            <person name="Chiyoda S."/>
            <person name="Chovatia M."/>
            <person name="Davies K."/>
            <person name="Delmans M."/>
            <person name="Demura T."/>
            <person name="Dierschke T."/>
            <person name="Dolan L."/>
            <person name="Dorantes-Acosta A."/>
            <person name="Eklund D."/>
            <person name="Florent S."/>
            <person name="Flores-Sandoval E."/>
            <person name="Fujiyama A."/>
            <person name="Fukuzawa H."/>
            <person name="Galik B."/>
            <person name="Grimanelli D."/>
            <person name="Grimwood J."/>
            <person name="Grossniklaus U."/>
            <person name="Hamada T."/>
            <person name="Haseloff J."/>
            <person name="Hetherington A."/>
            <person name="Higo A."/>
            <person name="Hirakawa Y."/>
            <person name="Hundley H."/>
            <person name="Ikeda Y."/>
            <person name="Inoue K."/>
            <person name="Inoue S."/>
            <person name="Ishida S."/>
            <person name="Jia Q."/>
            <person name="Kakita M."/>
            <person name="Kanazawa T."/>
            <person name="Kawai Y."/>
            <person name="Kawashima T."/>
            <person name="Kennedy M."/>
            <person name="Kinose K."/>
            <person name="Kinoshita T."/>
            <person name="Kohara Y."/>
            <person name="Koide E."/>
            <person name="Komatsu K."/>
            <person name="Kopischke S."/>
            <person name="Kubo M."/>
            <person name="Kyozuka J."/>
            <person name="Lagercrantz U."/>
            <person name="Lin S."/>
            <person name="Lindquist E."/>
            <person name="Lipzen A."/>
            <person name="Lu C."/>
            <person name="Luna E."/>
            <person name="Martienssen R."/>
            <person name="Minamino N."/>
            <person name="Mizutani M."/>
            <person name="Mizutani M."/>
            <person name="Mochizuki N."/>
            <person name="Monte I."/>
            <person name="Mosher R."/>
            <person name="Nagasaki H."/>
            <person name="Nakagami H."/>
            <person name="Naramoto S."/>
            <person name="Nishitani K."/>
            <person name="Ohtani M."/>
            <person name="Okamoto T."/>
            <person name="Okumura M."/>
            <person name="Phillips J."/>
            <person name="Pollak B."/>
            <person name="Reinders A."/>
            <person name="Roevekamp M."/>
            <person name="Sano R."/>
            <person name="Sawa S."/>
            <person name="Schmid M."/>
            <person name="Shirakawa M."/>
            <person name="Solano R."/>
            <person name="Spunde A."/>
            <person name="Suetsugu N."/>
            <person name="Sugano S."/>
            <person name="Sugiyama A."/>
            <person name="Sun R."/>
            <person name="Suzuki Y."/>
            <person name="Takenaka M."/>
            <person name="Takezawa D."/>
            <person name="Tomogane H."/>
            <person name="Tsuzuki M."/>
            <person name="Ueda T."/>
            <person name="Umeda M."/>
            <person name="Ward J."/>
            <person name="Watanabe Y."/>
            <person name="Yazaki K."/>
            <person name="Yokoyama R."/>
            <person name="Yoshitake Y."/>
            <person name="Yotsui I."/>
            <person name="Zachgo S."/>
            <person name="Schmutz J."/>
        </authorList>
    </citation>
    <scope>NUCLEOTIDE SEQUENCE [LARGE SCALE GENOMIC DNA]</scope>
    <source>
        <strain evidence="4">cv. B-3</strain>
    </source>
</reference>
<keyword evidence="2" id="KW-0812">Transmembrane</keyword>
<feature type="region of interest" description="Disordered" evidence="1">
    <location>
        <begin position="71"/>
        <end position="95"/>
    </location>
</feature>